<evidence type="ECO:0000256" key="1">
    <source>
        <dbReference type="SAM" id="Phobius"/>
    </source>
</evidence>
<protein>
    <submittedName>
        <fullName evidence="3">VTT domain-containing protein</fullName>
    </submittedName>
</protein>
<keyword evidence="1" id="KW-1133">Transmembrane helix</keyword>
<dbReference type="PANTHER" id="PTHR42709">
    <property type="entry name" value="ALKALINE PHOSPHATASE LIKE PROTEIN"/>
    <property type="match status" value="1"/>
</dbReference>
<keyword evidence="1" id="KW-0472">Membrane</keyword>
<proteinExistence type="predicted"/>
<dbReference type="InterPro" id="IPR051311">
    <property type="entry name" value="DedA_domain"/>
</dbReference>
<reference evidence="3" key="1">
    <citation type="submission" date="2021-10" db="EMBL/GenBank/DDBJ databases">
        <title>The diversity and Nitrogen Metabolism of Culturable Nitrate-Utilizing Bacteria Within the Oxygen Minimum Zone of the Changjiang (Yangtze River)Estuary.</title>
        <authorList>
            <person name="Zhang D."/>
            <person name="Zheng J."/>
            <person name="Liu S."/>
            <person name="He W."/>
        </authorList>
    </citation>
    <scope>NUCLEOTIDE SEQUENCE</scope>
    <source>
        <strain evidence="3">FXH-223</strain>
    </source>
</reference>
<sequence length="199" mass="22216">MPTTDRTQRWLERLNRSRHMPWLLGVLSFLETIILPVPIELILIPLMAANRERLWRLATVTTAGCLLASLLGYGVGMVLYQSLGTWFIEAMGMQNAYQGFQGFFDQYGFIAILTLGILPIPFQVAMITAGLSGYPIALFVLAALIARGIRYYGLAWLVWRFGPKVEEQWRRHAVTTSLVAGGAVLSVALGMQWLAGRVM</sequence>
<dbReference type="AlphaFoldDB" id="A0A9Q3UPR2"/>
<feature type="transmembrane region" description="Helical" evidence="1">
    <location>
        <begin position="21"/>
        <end position="46"/>
    </location>
</feature>
<organism evidence="3 4">
    <name type="scientific">Alloalcanivorax marinus</name>
    <dbReference type="NCBI Taxonomy" id="1177169"/>
    <lineage>
        <taxon>Bacteria</taxon>
        <taxon>Pseudomonadati</taxon>
        <taxon>Pseudomonadota</taxon>
        <taxon>Gammaproteobacteria</taxon>
        <taxon>Oceanospirillales</taxon>
        <taxon>Alcanivoracaceae</taxon>
        <taxon>Alloalcanivorax</taxon>
    </lineage>
</organism>
<dbReference type="Pfam" id="PF09335">
    <property type="entry name" value="VTT_dom"/>
    <property type="match status" value="1"/>
</dbReference>
<evidence type="ECO:0000259" key="2">
    <source>
        <dbReference type="Pfam" id="PF09335"/>
    </source>
</evidence>
<name>A0A9Q3UPR2_9GAMM</name>
<keyword evidence="4" id="KW-1185">Reference proteome</keyword>
<dbReference type="GO" id="GO:0005886">
    <property type="term" value="C:plasma membrane"/>
    <property type="evidence" value="ECO:0007669"/>
    <property type="project" value="UniProtKB-ARBA"/>
</dbReference>
<feature type="transmembrane region" description="Helical" evidence="1">
    <location>
        <begin position="66"/>
        <end position="88"/>
    </location>
</feature>
<gene>
    <name evidence="3" type="ORF">LL252_12395</name>
</gene>
<keyword evidence="1" id="KW-0812">Transmembrane</keyword>
<dbReference type="PANTHER" id="PTHR42709:SF11">
    <property type="entry name" value="DEDA FAMILY PROTEIN"/>
    <property type="match status" value="1"/>
</dbReference>
<accession>A0A9Q3UPR2</accession>
<feature type="transmembrane region" description="Helical" evidence="1">
    <location>
        <begin position="173"/>
        <end position="195"/>
    </location>
</feature>
<dbReference type="EMBL" id="JAJGNA010000015">
    <property type="protein sequence ID" value="MCC4309369.1"/>
    <property type="molecule type" value="Genomic_DNA"/>
</dbReference>
<dbReference type="InterPro" id="IPR032816">
    <property type="entry name" value="VTT_dom"/>
</dbReference>
<evidence type="ECO:0000313" key="4">
    <source>
        <dbReference type="Proteomes" id="UP001108027"/>
    </source>
</evidence>
<feature type="domain" description="VTT" evidence="2">
    <location>
        <begin position="39"/>
        <end position="154"/>
    </location>
</feature>
<dbReference type="Proteomes" id="UP001108027">
    <property type="component" value="Unassembled WGS sequence"/>
</dbReference>
<feature type="transmembrane region" description="Helical" evidence="1">
    <location>
        <begin position="109"/>
        <end position="130"/>
    </location>
</feature>
<feature type="transmembrane region" description="Helical" evidence="1">
    <location>
        <begin position="136"/>
        <end position="161"/>
    </location>
</feature>
<comment type="caution">
    <text evidence="3">The sequence shown here is derived from an EMBL/GenBank/DDBJ whole genome shotgun (WGS) entry which is preliminary data.</text>
</comment>
<evidence type="ECO:0000313" key="3">
    <source>
        <dbReference type="EMBL" id="MCC4309369.1"/>
    </source>
</evidence>
<dbReference type="RefSeq" id="WP_228234218.1">
    <property type="nucleotide sequence ID" value="NZ_JAJGNA010000015.1"/>
</dbReference>